<dbReference type="NCBIfam" id="TIGR00938">
    <property type="entry name" value="thrB_alt"/>
    <property type="match status" value="1"/>
</dbReference>
<dbReference type="PANTHER" id="PTHR21064:SF6">
    <property type="entry name" value="AMINOGLYCOSIDE PHOSPHOTRANSFERASE DOMAIN-CONTAINING PROTEIN"/>
    <property type="match status" value="1"/>
</dbReference>
<evidence type="ECO:0000256" key="2">
    <source>
        <dbReference type="ARBA" id="ARBA00022679"/>
    </source>
</evidence>
<dbReference type="CDD" id="cd05153">
    <property type="entry name" value="HomoserineK_II"/>
    <property type="match status" value="1"/>
</dbReference>
<evidence type="ECO:0000256" key="3">
    <source>
        <dbReference type="ARBA" id="ARBA00022697"/>
    </source>
</evidence>
<dbReference type="PANTHER" id="PTHR21064">
    <property type="entry name" value="AMINOGLYCOSIDE PHOSPHOTRANSFERASE DOMAIN-CONTAINING PROTEIN-RELATED"/>
    <property type="match status" value="1"/>
</dbReference>
<dbReference type="Pfam" id="PF01636">
    <property type="entry name" value="APH"/>
    <property type="match status" value="1"/>
</dbReference>
<dbReference type="InterPro" id="IPR011009">
    <property type="entry name" value="Kinase-like_dom_sf"/>
</dbReference>
<dbReference type="GO" id="GO:0005524">
    <property type="term" value="F:ATP binding"/>
    <property type="evidence" value="ECO:0007669"/>
    <property type="project" value="UniProtKB-KW"/>
</dbReference>
<protein>
    <recommendedName>
        <fullName evidence="8 9">Homoserine kinase</fullName>
        <shortName evidence="8">HK</shortName>
        <shortName evidence="8">HSK</shortName>
        <ecNumber evidence="8 9">2.7.1.39</ecNumber>
    </recommendedName>
</protein>
<comment type="catalytic activity">
    <reaction evidence="8">
        <text>L-homoserine + ATP = O-phospho-L-homoserine + ADP + H(+)</text>
        <dbReference type="Rhea" id="RHEA:13985"/>
        <dbReference type="ChEBI" id="CHEBI:15378"/>
        <dbReference type="ChEBI" id="CHEBI:30616"/>
        <dbReference type="ChEBI" id="CHEBI:57476"/>
        <dbReference type="ChEBI" id="CHEBI:57590"/>
        <dbReference type="ChEBI" id="CHEBI:456216"/>
        <dbReference type="EC" id="2.7.1.39"/>
    </reaction>
</comment>
<name>C6WTK0_METML</name>
<evidence type="ECO:0000259" key="10">
    <source>
        <dbReference type="Pfam" id="PF01636"/>
    </source>
</evidence>
<comment type="similarity">
    <text evidence="7 8">Belongs to the pseudomonas-type ThrB family.</text>
</comment>
<keyword evidence="2 8" id="KW-0808">Transferase</keyword>
<evidence type="ECO:0000313" key="11">
    <source>
        <dbReference type="EMBL" id="ACT47322.1"/>
    </source>
</evidence>
<comment type="pathway">
    <text evidence="8">Amino-acid biosynthesis; L-threonine biosynthesis; L-threonine from L-aspartate: step 4/5.</text>
</comment>
<keyword evidence="12" id="KW-1185">Reference proteome</keyword>
<dbReference type="RefSeq" id="WP_015831360.1">
    <property type="nucleotide sequence ID" value="NC_012968.1"/>
</dbReference>
<evidence type="ECO:0000256" key="8">
    <source>
        <dbReference type="HAMAP-Rule" id="MF_00301"/>
    </source>
</evidence>
<keyword evidence="3 8" id="KW-0791">Threonine biosynthesis</keyword>
<keyword evidence="1 8" id="KW-0028">Amino-acid biosynthesis</keyword>
<accession>C6WTK0</accession>
<dbReference type="HOGENOM" id="CLU_053300_0_0_4"/>
<dbReference type="InterPro" id="IPR002575">
    <property type="entry name" value="Aminoglycoside_PTrfase"/>
</dbReference>
<dbReference type="EC" id="2.7.1.39" evidence="8 9"/>
<dbReference type="AlphaFoldDB" id="C6WTK0"/>
<dbReference type="Gene3D" id="3.90.1200.10">
    <property type="match status" value="1"/>
</dbReference>
<dbReference type="GO" id="GO:0004413">
    <property type="term" value="F:homoserine kinase activity"/>
    <property type="evidence" value="ECO:0007669"/>
    <property type="project" value="UniProtKB-UniRule"/>
</dbReference>
<dbReference type="UniPathway" id="UPA00050">
    <property type="reaction ID" value="UER00064"/>
</dbReference>
<dbReference type="Proteomes" id="UP000002742">
    <property type="component" value="Chromosome"/>
</dbReference>
<dbReference type="HAMAP" id="MF_00301">
    <property type="entry name" value="Homoser_kinase_2"/>
    <property type="match status" value="1"/>
</dbReference>
<dbReference type="NCBIfam" id="NF003558">
    <property type="entry name" value="PRK05231.1"/>
    <property type="match status" value="1"/>
</dbReference>
<reference evidence="11 12" key="2">
    <citation type="journal article" date="2011" name="J. Bacteriol.">
        <title>Genomes of three methylotrophs from a single niche uncover genetic and metabolic divergence of Methylophilaceae.</title>
        <authorList>
            <person name="Lapidus A."/>
            <person name="Clum A."/>
            <person name="Labutti K."/>
            <person name="Kaluzhnaya M.G."/>
            <person name="Lim S."/>
            <person name="Beck D.A."/>
            <person name="Glavina Del Rio T."/>
            <person name="Nolan M."/>
            <person name="Mavromatis K."/>
            <person name="Huntemann M."/>
            <person name="Lucas S."/>
            <person name="Lidstrom M.E."/>
            <person name="Ivanova N."/>
            <person name="Chistoserdova L."/>
        </authorList>
    </citation>
    <scope>NUCLEOTIDE SEQUENCE [LARGE SCALE GENOMIC DNA]</scope>
    <source>
        <strain evidence="12">JLW8 / ATCC BAA-1282 / DSM 17540</strain>
    </source>
</reference>
<keyword evidence="5 8" id="KW-0418">Kinase</keyword>
<dbReference type="SUPFAM" id="SSF56112">
    <property type="entry name" value="Protein kinase-like (PK-like)"/>
    <property type="match status" value="1"/>
</dbReference>
<evidence type="ECO:0000256" key="9">
    <source>
        <dbReference type="NCBIfam" id="TIGR00938"/>
    </source>
</evidence>
<dbReference type="InterPro" id="IPR050249">
    <property type="entry name" value="Pseudomonas-type_ThrB"/>
</dbReference>
<dbReference type="KEGG" id="mmb:Mmol_0412"/>
<gene>
    <name evidence="8" type="primary">thrB</name>
    <name evidence="11" type="ordered locus">Mmol_0412</name>
</gene>
<dbReference type="GO" id="GO:0009088">
    <property type="term" value="P:threonine biosynthetic process"/>
    <property type="evidence" value="ECO:0007669"/>
    <property type="project" value="UniProtKB-UniRule"/>
</dbReference>
<dbReference type="OrthoDB" id="9777460at2"/>
<evidence type="ECO:0000256" key="4">
    <source>
        <dbReference type="ARBA" id="ARBA00022741"/>
    </source>
</evidence>
<evidence type="ECO:0000256" key="5">
    <source>
        <dbReference type="ARBA" id="ARBA00022777"/>
    </source>
</evidence>
<evidence type="ECO:0000256" key="6">
    <source>
        <dbReference type="ARBA" id="ARBA00022840"/>
    </source>
</evidence>
<organism evidence="11 12">
    <name type="scientific">Methylotenera mobilis (strain JLW8 / ATCC BAA-1282 / DSM 17540)</name>
    <dbReference type="NCBI Taxonomy" id="583345"/>
    <lineage>
        <taxon>Bacteria</taxon>
        <taxon>Pseudomonadati</taxon>
        <taxon>Pseudomonadota</taxon>
        <taxon>Betaproteobacteria</taxon>
        <taxon>Nitrosomonadales</taxon>
        <taxon>Methylophilaceae</taxon>
        <taxon>Methylotenera</taxon>
    </lineage>
</organism>
<evidence type="ECO:0000313" key="12">
    <source>
        <dbReference type="Proteomes" id="UP000002742"/>
    </source>
</evidence>
<dbReference type="InterPro" id="IPR005280">
    <property type="entry name" value="Homoserine_kinase_II"/>
</dbReference>
<reference evidence="12" key="1">
    <citation type="submission" date="2009-07" db="EMBL/GenBank/DDBJ databases">
        <title>Complete sequence of Methylotenera mobilis JLW8.</title>
        <authorList>
            <consortium name="US DOE Joint Genome Institute"/>
            <person name="Lucas S."/>
            <person name="Copeland A."/>
            <person name="Lapidus A."/>
            <person name="Glavina del Rio T."/>
            <person name="Tice H."/>
            <person name="Bruce D."/>
            <person name="Goodwin L."/>
            <person name="Pitluck S."/>
            <person name="LaButti K.M."/>
            <person name="Clum A."/>
            <person name="Larimer F."/>
            <person name="Land M."/>
            <person name="Hauser L."/>
            <person name="Kyrpides N."/>
            <person name="Mikhailova N."/>
            <person name="Kayluzhnaya M."/>
            <person name="Chistoserdova L."/>
        </authorList>
    </citation>
    <scope>NUCLEOTIDE SEQUENCE [LARGE SCALE GENOMIC DNA]</scope>
    <source>
        <strain evidence="12">JLW8 / ATCC BAA-1282 / DSM 17540</strain>
    </source>
</reference>
<evidence type="ECO:0000256" key="7">
    <source>
        <dbReference type="ARBA" id="ARBA00038240"/>
    </source>
</evidence>
<dbReference type="Gene3D" id="3.30.200.20">
    <property type="entry name" value="Phosphorylase Kinase, domain 1"/>
    <property type="match status" value="1"/>
</dbReference>
<dbReference type="STRING" id="583345.Mmol_0412"/>
<sequence length="319" mass="35412">MSVFTSVSNQQLQAWLQDYSIGELVELKGISSGITNTNYFVTTTQDRYVLTLFEHNTIDELPYFIDLMHHLSTHGVPCPDPISNKAGVNLHMLNGKPAVLISCLSGQDITAPTSVHCAEVGRVLAQMHLAGESFASQYSEQAHQNPRGADWRNQTAQKVMAHLSAEDQQLLTETLAFQAELDTSALPKGIIHADLFRDNVLFDGDKVGGLIDFYYACHDVLAYDLAIVANDWCVQADGQLDAAKVEALLQAYQAVRPFAEAELAAWNGLLRIAALRFWLSRLYDQIYPQAGELTHAKDPNHFKNILRLRTAHELRAAHA</sequence>
<feature type="domain" description="Aminoglycoside phosphotransferase" evidence="10">
    <location>
        <begin position="27"/>
        <end position="258"/>
    </location>
</feature>
<keyword evidence="6 8" id="KW-0067">ATP-binding</keyword>
<proteinExistence type="inferred from homology"/>
<dbReference type="eggNOG" id="COG2334">
    <property type="taxonomic scope" value="Bacteria"/>
</dbReference>
<keyword evidence="4 8" id="KW-0547">Nucleotide-binding</keyword>
<dbReference type="EMBL" id="CP001672">
    <property type="protein sequence ID" value="ACT47322.1"/>
    <property type="molecule type" value="Genomic_DNA"/>
</dbReference>
<evidence type="ECO:0000256" key="1">
    <source>
        <dbReference type="ARBA" id="ARBA00022605"/>
    </source>
</evidence>